<dbReference type="AlphaFoldDB" id="A0A0F9JEV8"/>
<dbReference type="EMBL" id="LAZR01010186">
    <property type="protein sequence ID" value="KKM68339.1"/>
    <property type="molecule type" value="Genomic_DNA"/>
</dbReference>
<protein>
    <submittedName>
        <fullName evidence="1">Uncharacterized protein</fullName>
    </submittedName>
</protein>
<proteinExistence type="predicted"/>
<name>A0A0F9JEV8_9ZZZZ</name>
<sequence length="79" mass="9024">MYEDQRPVNLAGQEFFPISSITVHEYHSLPDGKGLPTEVHLWLKIEGAEDTPFAIRFHNPRGIDELIVALMTHRKAVWG</sequence>
<comment type="caution">
    <text evidence="1">The sequence shown here is derived from an EMBL/GenBank/DDBJ whole genome shotgun (WGS) entry which is preliminary data.</text>
</comment>
<evidence type="ECO:0000313" key="1">
    <source>
        <dbReference type="EMBL" id="KKM68339.1"/>
    </source>
</evidence>
<accession>A0A0F9JEV8</accession>
<organism evidence="1">
    <name type="scientific">marine sediment metagenome</name>
    <dbReference type="NCBI Taxonomy" id="412755"/>
    <lineage>
        <taxon>unclassified sequences</taxon>
        <taxon>metagenomes</taxon>
        <taxon>ecological metagenomes</taxon>
    </lineage>
</organism>
<gene>
    <name evidence="1" type="ORF">LCGC14_1461940</name>
</gene>
<reference evidence="1" key="1">
    <citation type="journal article" date="2015" name="Nature">
        <title>Complex archaea that bridge the gap between prokaryotes and eukaryotes.</title>
        <authorList>
            <person name="Spang A."/>
            <person name="Saw J.H."/>
            <person name="Jorgensen S.L."/>
            <person name="Zaremba-Niedzwiedzka K."/>
            <person name="Martijn J."/>
            <person name="Lind A.E."/>
            <person name="van Eijk R."/>
            <person name="Schleper C."/>
            <person name="Guy L."/>
            <person name="Ettema T.J."/>
        </authorList>
    </citation>
    <scope>NUCLEOTIDE SEQUENCE</scope>
</reference>